<sequence>MKRSSLFSFKNIQYVLVIASFLIVGNVKSQTPSKEVSEKPYRVIVSSDFPPLDVIPGGAGYGPADKRSDPDDIQSMVRFLLYTNLFEVEGLIASSGTFANIANKSNILDLLSVYDEVDENLRKHDPNFPTASELKKVTWQGKSGNWGKPFSEIIGEGKDSEASENLIKVIDKEDDRSVWVMVWGGSQEVAQAIWKVQQTRSRSELETFLSKMRIFMIGLGSKTGQDGSGQWLLDNFPNLFMIVSQKTYGGMFAQNSAVGNLEWLNDNIREGHGPLGALYPRSGFNPDSPGMQEGDTPTFTYLVSASLGINDPENPGQESWGGQYKQPDPSKKHWYDGPGASSVSKWLEDIQADFAKRADWMW</sequence>
<evidence type="ECO:0000313" key="3">
    <source>
        <dbReference type="Proteomes" id="UP001163156"/>
    </source>
</evidence>
<reference evidence="2" key="1">
    <citation type="submission" date="2022-10" db="EMBL/GenBank/DDBJ databases">
        <title>Algoriphagus sp. a novel bacteria isolate from halophytes salicornia europaea.</title>
        <authorList>
            <person name="Peng Y."/>
            <person name="Jiang L."/>
            <person name="Lee J."/>
        </authorList>
    </citation>
    <scope>NUCLEOTIDE SEQUENCE</scope>
    <source>
        <strain evidence="2">TR-M5</strain>
    </source>
</reference>
<dbReference type="Proteomes" id="UP001163156">
    <property type="component" value="Chromosome"/>
</dbReference>
<name>A0ABY6MDK6_9BACT</name>
<dbReference type="InterPro" id="IPR011483">
    <property type="entry name" value="Sde182_NH-like"/>
</dbReference>
<dbReference type="SUPFAM" id="SSF53590">
    <property type="entry name" value="Nucleoside hydrolase"/>
    <property type="match status" value="1"/>
</dbReference>
<accession>A0ABY6MDK6</accession>
<dbReference type="InterPro" id="IPR036452">
    <property type="entry name" value="Ribo_hydro-like"/>
</dbReference>
<gene>
    <name evidence="2" type="ORF">OM944_14265</name>
</gene>
<proteinExistence type="predicted"/>
<organism evidence="2 3">
    <name type="scientific">Algoriphagus halophytocola</name>
    <dbReference type="NCBI Taxonomy" id="2991499"/>
    <lineage>
        <taxon>Bacteria</taxon>
        <taxon>Pseudomonadati</taxon>
        <taxon>Bacteroidota</taxon>
        <taxon>Cytophagia</taxon>
        <taxon>Cytophagales</taxon>
        <taxon>Cyclobacteriaceae</taxon>
        <taxon>Algoriphagus</taxon>
    </lineage>
</organism>
<dbReference type="EMBL" id="CP110226">
    <property type="protein sequence ID" value="UZD21827.1"/>
    <property type="molecule type" value="Genomic_DNA"/>
</dbReference>
<dbReference type="Gene3D" id="3.90.245.10">
    <property type="entry name" value="Ribonucleoside hydrolase-like"/>
    <property type="match status" value="1"/>
</dbReference>
<protein>
    <submittedName>
        <fullName evidence="2">DUF1593 domain-containing protein</fullName>
    </submittedName>
</protein>
<keyword evidence="3" id="KW-1185">Reference proteome</keyword>
<evidence type="ECO:0000259" key="1">
    <source>
        <dbReference type="Pfam" id="PF07632"/>
    </source>
</evidence>
<dbReference type="RefSeq" id="WP_264808293.1">
    <property type="nucleotide sequence ID" value="NZ_CP110226.1"/>
</dbReference>
<evidence type="ECO:0000313" key="2">
    <source>
        <dbReference type="EMBL" id="UZD21827.1"/>
    </source>
</evidence>
<feature type="domain" description="Cellulose-binding Sde182 nucleoside hydrolase-like" evidence="1">
    <location>
        <begin position="65"/>
        <end position="324"/>
    </location>
</feature>
<dbReference type="Pfam" id="PF07632">
    <property type="entry name" value="Sde182_NH-like"/>
    <property type="match status" value="1"/>
</dbReference>